<dbReference type="PROSITE" id="PS50110">
    <property type="entry name" value="RESPONSE_REGULATORY"/>
    <property type="match status" value="1"/>
</dbReference>
<dbReference type="SMART" id="SM00862">
    <property type="entry name" value="Trans_reg_C"/>
    <property type="match status" value="1"/>
</dbReference>
<proteinExistence type="predicted"/>
<dbReference type="PATRIC" id="fig|1158610.3.peg.2133"/>
<evidence type="ECO:0000259" key="13">
    <source>
        <dbReference type="PROSITE" id="PS51755"/>
    </source>
</evidence>
<dbReference type="STRING" id="154621.RV11_GL000623"/>
<feature type="modified residue" description="4-aspartylphosphate" evidence="10">
    <location>
        <position position="53"/>
    </location>
</feature>
<evidence type="ECO:0000256" key="11">
    <source>
        <dbReference type="PROSITE-ProRule" id="PRU01091"/>
    </source>
</evidence>
<dbReference type="Pfam" id="PF00072">
    <property type="entry name" value="Response_reg"/>
    <property type="match status" value="1"/>
</dbReference>
<accession>R3W642</accession>
<dbReference type="CDD" id="cd00383">
    <property type="entry name" value="trans_reg_C"/>
    <property type="match status" value="1"/>
</dbReference>
<dbReference type="InterPro" id="IPR001867">
    <property type="entry name" value="OmpR/PhoB-type_DNA-bd"/>
</dbReference>
<dbReference type="SUPFAM" id="SSF46894">
    <property type="entry name" value="C-terminal effector domain of the bipartite response regulators"/>
    <property type="match status" value="1"/>
</dbReference>
<dbReference type="FunFam" id="3.40.50.2300:FF:000001">
    <property type="entry name" value="DNA-binding response regulator PhoB"/>
    <property type="match status" value="1"/>
</dbReference>
<protein>
    <recommendedName>
        <fullName evidence="16">DNA-binding response regulator</fullName>
    </recommendedName>
</protein>
<dbReference type="InterPro" id="IPR039420">
    <property type="entry name" value="WalR-like"/>
</dbReference>
<dbReference type="Gene3D" id="1.10.10.10">
    <property type="entry name" value="Winged helix-like DNA-binding domain superfamily/Winged helix DNA-binding domain"/>
    <property type="match status" value="1"/>
</dbReference>
<keyword evidence="6" id="KW-0010">Activator</keyword>
<dbReference type="GO" id="GO:0046677">
    <property type="term" value="P:response to antibiotic"/>
    <property type="evidence" value="ECO:0007669"/>
    <property type="project" value="UniProtKB-KW"/>
</dbReference>
<evidence type="ECO:0000256" key="3">
    <source>
        <dbReference type="ARBA" id="ARBA00023012"/>
    </source>
</evidence>
<dbReference type="PROSITE" id="PS51755">
    <property type="entry name" value="OMPR_PHOB"/>
    <property type="match status" value="1"/>
</dbReference>
<dbReference type="GO" id="GO:0005829">
    <property type="term" value="C:cytosol"/>
    <property type="evidence" value="ECO:0007669"/>
    <property type="project" value="TreeGrafter"/>
</dbReference>
<evidence type="ECO:0000256" key="10">
    <source>
        <dbReference type="PROSITE-ProRule" id="PRU00169"/>
    </source>
</evidence>
<dbReference type="InterPro" id="IPR016032">
    <property type="entry name" value="Sig_transdc_resp-reg_C-effctor"/>
</dbReference>
<sequence length="234" mass="26920">MNKRVLIIEDDEDISMIERDFLEIEGYEVRIANEGTIGYHEAVTGDYQLILLDVMLPGMDGYEICRSIRDKVDIPIIMVTAKTEELDKLRGLGIGADDYISKPFSPTELVARVKANIAQYTRIKQGQTIATPTDEAEIHLGNIRINSQTHRVYVNDIEVECKHREYELLLFLMENPEIVFSKEQLYEKIWGMDALGNIRTVAVHINRLREKVEEDPTNPQYIQTVWGAGYRFKA</sequence>
<dbReference type="Gene3D" id="6.10.250.690">
    <property type="match status" value="1"/>
</dbReference>
<evidence type="ECO:0000259" key="12">
    <source>
        <dbReference type="PROSITE" id="PS50110"/>
    </source>
</evidence>
<dbReference type="GO" id="GO:0071555">
    <property type="term" value="P:cell wall organization"/>
    <property type="evidence" value="ECO:0007669"/>
    <property type="project" value="UniProtKB-KW"/>
</dbReference>
<feature type="domain" description="Response regulatory" evidence="12">
    <location>
        <begin position="4"/>
        <end position="117"/>
    </location>
</feature>
<dbReference type="InterPro" id="IPR036388">
    <property type="entry name" value="WH-like_DNA-bd_sf"/>
</dbReference>
<evidence type="ECO:0000256" key="2">
    <source>
        <dbReference type="ARBA" id="ARBA00022553"/>
    </source>
</evidence>
<dbReference type="PANTHER" id="PTHR48111:SF26">
    <property type="entry name" value="STAGE 0 SPORULATION PROTEIN A HOMOLOG"/>
    <property type="match status" value="1"/>
</dbReference>
<dbReference type="GO" id="GO:0000976">
    <property type="term" value="F:transcription cis-regulatory region binding"/>
    <property type="evidence" value="ECO:0007669"/>
    <property type="project" value="TreeGrafter"/>
</dbReference>
<evidence type="ECO:0000256" key="7">
    <source>
        <dbReference type="ARBA" id="ARBA00023163"/>
    </source>
</evidence>
<dbReference type="Proteomes" id="UP000013785">
    <property type="component" value="Unassembled WGS sequence"/>
</dbReference>
<dbReference type="RefSeq" id="WP_010768800.1">
    <property type="nucleotide sequence ID" value="NZ_ASWE01000002.1"/>
</dbReference>
<dbReference type="Pfam" id="PF00486">
    <property type="entry name" value="Trans_reg_C"/>
    <property type="match status" value="1"/>
</dbReference>
<dbReference type="AlphaFoldDB" id="R3W642"/>
<keyword evidence="3" id="KW-0902">Two-component regulatory system</keyword>
<keyword evidence="4" id="KW-0805">Transcription regulation</keyword>
<name>R3W642_9ENTE</name>
<dbReference type="HOGENOM" id="CLU_000445_30_4_9"/>
<dbReference type="Gene3D" id="3.40.50.2300">
    <property type="match status" value="1"/>
</dbReference>
<keyword evidence="1" id="KW-0678">Repressor</keyword>
<dbReference type="GO" id="GO:0006355">
    <property type="term" value="P:regulation of DNA-templated transcription"/>
    <property type="evidence" value="ECO:0007669"/>
    <property type="project" value="InterPro"/>
</dbReference>
<dbReference type="EMBL" id="AJAT01000016">
    <property type="protein sequence ID" value="EOL43161.1"/>
    <property type="molecule type" value="Genomic_DNA"/>
</dbReference>
<evidence type="ECO:0000256" key="1">
    <source>
        <dbReference type="ARBA" id="ARBA00022491"/>
    </source>
</evidence>
<keyword evidence="2 10" id="KW-0597">Phosphoprotein</keyword>
<evidence type="ECO:0000256" key="6">
    <source>
        <dbReference type="ARBA" id="ARBA00023159"/>
    </source>
</evidence>
<keyword evidence="15" id="KW-1185">Reference proteome</keyword>
<evidence type="ECO:0008006" key="16">
    <source>
        <dbReference type="Google" id="ProtNLM"/>
    </source>
</evidence>
<dbReference type="PANTHER" id="PTHR48111">
    <property type="entry name" value="REGULATOR OF RPOS"/>
    <property type="match status" value="1"/>
</dbReference>
<evidence type="ECO:0000256" key="9">
    <source>
        <dbReference type="ARBA" id="ARBA00023316"/>
    </source>
</evidence>
<evidence type="ECO:0000313" key="15">
    <source>
        <dbReference type="Proteomes" id="UP000013785"/>
    </source>
</evidence>
<dbReference type="GO" id="GO:0032993">
    <property type="term" value="C:protein-DNA complex"/>
    <property type="evidence" value="ECO:0007669"/>
    <property type="project" value="TreeGrafter"/>
</dbReference>
<dbReference type="GO" id="GO:0000156">
    <property type="term" value="F:phosphorelay response regulator activity"/>
    <property type="evidence" value="ECO:0007669"/>
    <property type="project" value="TreeGrafter"/>
</dbReference>
<dbReference type="CDD" id="cd17574">
    <property type="entry name" value="REC_OmpR"/>
    <property type="match status" value="1"/>
</dbReference>
<feature type="DNA-binding region" description="OmpR/PhoB-type" evidence="11">
    <location>
        <begin position="135"/>
        <end position="234"/>
    </location>
</feature>
<feature type="domain" description="OmpR/PhoB-type" evidence="13">
    <location>
        <begin position="135"/>
        <end position="234"/>
    </location>
</feature>
<reference evidence="14 15" key="1">
    <citation type="submission" date="2013-02" db="EMBL/GenBank/DDBJ databases">
        <title>The Genome Sequence of Enterococcus phoeniculicola BAA-412.</title>
        <authorList>
            <consortium name="The Broad Institute Genome Sequencing Platform"/>
            <consortium name="The Broad Institute Genome Sequencing Center for Infectious Disease"/>
            <person name="Earl A.M."/>
            <person name="Gilmore M.S."/>
            <person name="Lebreton F."/>
            <person name="Walker B."/>
            <person name="Young S.K."/>
            <person name="Zeng Q."/>
            <person name="Gargeya S."/>
            <person name="Fitzgerald M."/>
            <person name="Haas B."/>
            <person name="Abouelleil A."/>
            <person name="Alvarado L."/>
            <person name="Arachchi H.M."/>
            <person name="Berlin A.M."/>
            <person name="Chapman S.B."/>
            <person name="Dewar J."/>
            <person name="Goldberg J."/>
            <person name="Griggs A."/>
            <person name="Gujja S."/>
            <person name="Hansen M."/>
            <person name="Howarth C."/>
            <person name="Imamovic A."/>
            <person name="Larimer J."/>
            <person name="McCowan C."/>
            <person name="Murphy C."/>
            <person name="Neiman D."/>
            <person name="Pearson M."/>
            <person name="Priest M."/>
            <person name="Roberts A."/>
            <person name="Saif S."/>
            <person name="Shea T."/>
            <person name="Sisk P."/>
            <person name="Sykes S."/>
            <person name="Wortman J."/>
            <person name="Nusbaum C."/>
            <person name="Birren B."/>
        </authorList>
    </citation>
    <scope>NUCLEOTIDE SEQUENCE [LARGE SCALE GENOMIC DNA]</scope>
    <source>
        <strain evidence="14 15">ATCC BAA-412</strain>
    </source>
</reference>
<evidence type="ECO:0000256" key="5">
    <source>
        <dbReference type="ARBA" id="ARBA00023125"/>
    </source>
</evidence>
<evidence type="ECO:0000256" key="4">
    <source>
        <dbReference type="ARBA" id="ARBA00023015"/>
    </source>
</evidence>
<keyword evidence="8" id="KW-0046">Antibiotic resistance</keyword>
<evidence type="ECO:0000313" key="14">
    <source>
        <dbReference type="EMBL" id="EOL43161.1"/>
    </source>
</evidence>
<keyword evidence="9" id="KW-0961">Cell wall biogenesis/degradation</keyword>
<keyword evidence="7" id="KW-0804">Transcription</keyword>
<dbReference type="InterPro" id="IPR001789">
    <property type="entry name" value="Sig_transdc_resp-reg_receiver"/>
</dbReference>
<organism evidence="14 15">
    <name type="scientific">Enterococcus phoeniculicola ATCC BAA-412</name>
    <dbReference type="NCBI Taxonomy" id="1158610"/>
    <lineage>
        <taxon>Bacteria</taxon>
        <taxon>Bacillati</taxon>
        <taxon>Bacillota</taxon>
        <taxon>Bacilli</taxon>
        <taxon>Lactobacillales</taxon>
        <taxon>Enterococcaceae</taxon>
        <taxon>Enterococcus</taxon>
    </lineage>
</organism>
<dbReference type="InterPro" id="IPR011006">
    <property type="entry name" value="CheY-like_superfamily"/>
</dbReference>
<dbReference type="eggNOG" id="COG0745">
    <property type="taxonomic scope" value="Bacteria"/>
</dbReference>
<comment type="caution">
    <text evidence="14">The sequence shown here is derived from an EMBL/GenBank/DDBJ whole genome shotgun (WGS) entry which is preliminary data.</text>
</comment>
<keyword evidence="5 11" id="KW-0238">DNA-binding</keyword>
<evidence type="ECO:0000256" key="8">
    <source>
        <dbReference type="ARBA" id="ARBA00023251"/>
    </source>
</evidence>
<gene>
    <name evidence="14" type="ORF">UC3_02138</name>
</gene>
<dbReference type="FunFam" id="1.10.10.10:FF:000018">
    <property type="entry name" value="DNA-binding response regulator ResD"/>
    <property type="match status" value="1"/>
</dbReference>
<dbReference type="SMART" id="SM00448">
    <property type="entry name" value="REC"/>
    <property type="match status" value="1"/>
</dbReference>
<dbReference type="SUPFAM" id="SSF52172">
    <property type="entry name" value="CheY-like"/>
    <property type="match status" value="1"/>
</dbReference>
<dbReference type="OrthoDB" id="9790442at2"/>